<dbReference type="SMART" id="SM00173">
    <property type="entry name" value="RAS"/>
    <property type="match status" value="1"/>
</dbReference>
<evidence type="ECO:0000256" key="2">
    <source>
        <dbReference type="ARBA" id="ARBA00023134"/>
    </source>
</evidence>
<accession>A0A1J4JDE6</accession>
<dbReference type="OrthoDB" id="48625at2759"/>
<keyword evidence="2" id="KW-0342">GTP-binding</keyword>
<keyword evidence="1" id="KW-0547">Nucleotide-binding</keyword>
<dbReference type="InterPro" id="IPR001806">
    <property type="entry name" value="Small_GTPase"/>
</dbReference>
<dbReference type="AlphaFoldDB" id="A0A1J4JDE6"/>
<evidence type="ECO:0000313" key="5">
    <source>
        <dbReference type="Proteomes" id="UP000179807"/>
    </source>
</evidence>
<dbReference type="InterPro" id="IPR050227">
    <property type="entry name" value="Rab"/>
</dbReference>
<dbReference type="SUPFAM" id="SSF52540">
    <property type="entry name" value="P-loop containing nucleoside triphosphate hydrolases"/>
    <property type="match status" value="1"/>
</dbReference>
<dbReference type="SMART" id="SM00175">
    <property type="entry name" value="RAB"/>
    <property type="match status" value="1"/>
</dbReference>
<evidence type="ECO:0000256" key="1">
    <source>
        <dbReference type="ARBA" id="ARBA00022741"/>
    </source>
</evidence>
<feature type="region of interest" description="Disordered" evidence="3">
    <location>
        <begin position="196"/>
        <end position="217"/>
    </location>
</feature>
<dbReference type="Gene3D" id="3.40.50.300">
    <property type="entry name" value="P-loop containing nucleotide triphosphate hydrolases"/>
    <property type="match status" value="1"/>
</dbReference>
<dbReference type="GO" id="GO:0003924">
    <property type="term" value="F:GTPase activity"/>
    <property type="evidence" value="ECO:0007669"/>
    <property type="project" value="InterPro"/>
</dbReference>
<dbReference type="Pfam" id="PF00071">
    <property type="entry name" value="Ras"/>
    <property type="match status" value="1"/>
</dbReference>
<dbReference type="PROSITE" id="PS51419">
    <property type="entry name" value="RAB"/>
    <property type="match status" value="1"/>
</dbReference>
<dbReference type="InterPro" id="IPR027417">
    <property type="entry name" value="P-loop_NTPase"/>
</dbReference>
<gene>
    <name evidence="4" type="ORF">TRFO_36669</name>
</gene>
<dbReference type="GO" id="GO:0005525">
    <property type="term" value="F:GTP binding"/>
    <property type="evidence" value="ECO:0007669"/>
    <property type="project" value="UniProtKB-KW"/>
</dbReference>
<reference evidence="4" key="1">
    <citation type="submission" date="2016-10" db="EMBL/GenBank/DDBJ databases">
        <authorList>
            <person name="Benchimol M."/>
            <person name="Almeida L.G."/>
            <person name="Vasconcelos A.T."/>
            <person name="Perreira-Neves A."/>
            <person name="Rosa I.A."/>
            <person name="Tasca T."/>
            <person name="Bogo M.R."/>
            <person name="de Souza W."/>
        </authorList>
    </citation>
    <scope>NUCLEOTIDE SEQUENCE [LARGE SCALE GENOMIC DNA]</scope>
    <source>
        <strain evidence="4">K</strain>
    </source>
</reference>
<protein>
    <submittedName>
        <fullName evidence="4">Small GTP-binding protein</fullName>
    </submittedName>
</protein>
<sequence>MIYEFASLKSSKFSILMDNNDPSGGEIERFKIVLIGDAGVGKTSLARRQAENTFEFKMNPTIGSSHIKTRMTVCGHLVELMLWDTAGHEQFASLVPLYSRNTDVCVVVASVVNSDSCAHIKTWIKRLNDAGEFPPIVVALNKIDLLDEEPINVAEIREKYAPDIEDIFLTSARTGIGVDDLFQQVAANARKLQKREELTGPQLNENTSNENSGGGCC</sequence>
<proteinExistence type="predicted"/>
<keyword evidence="5" id="KW-1185">Reference proteome</keyword>
<dbReference type="NCBIfam" id="TIGR00231">
    <property type="entry name" value="small_GTP"/>
    <property type="match status" value="1"/>
</dbReference>
<evidence type="ECO:0000313" key="4">
    <source>
        <dbReference type="EMBL" id="OHS97178.1"/>
    </source>
</evidence>
<dbReference type="InterPro" id="IPR005225">
    <property type="entry name" value="Small_GTP-bd"/>
</dbReference>
<dbReference type="CDD" id="cd00154">
    <property type="entry name" value="Rab"/>
    <property type="match status" value="1"/>
</dbReference>
<evidence type="ECO:0000256" key="3">
    <source>
        <dbReference type="SAM" id="MobiDB-lite"/>
    </source>
</evidence>
<name>A0A1J4JDE6_9EUKA</name>
<dbReference type="PRINTS" id="PR00449">
    <property type="entry name" value="RASTRNSFRMNG"/>
</dbReference>
<dbReference type="VEuPathDB" id="TrichDB:TRFO_36669"/>
<dbReference type="SMART" id="SM00174">
    <property type="entry name" value="RHO"/>
    <property type="match status" value="1"/>
</dbReference>
<organism evidence="4 5">
    <name type="scientific">Tritrichomonas foetus</name>
    <dbReference type="NCBI Taxonomy" id="1144522"/>
    <lineage>
        <taxon>Eukaryota</taxon>
        <taxon>Metamonada</taxon>
        <taxon>Parabasalia</taxon>
        <taxon>Tritrichomonadida</taxon>
        <taxon>Tritrichomonadidae</taxon>
        <taxon>Tritrichomonas</taxon>
    </lineage>
</organism>
<dbReference type="FunFam" id="3.40.50.300:FF:000808">
    <property type="entry name" value="Small GTP-binding protein, putative"/>
    <property type="match status" value="1"/>
</dbReference>
<dbReference type="GeneID" id="94845670"/>
<comment type="caution">
    <text evidence="4">The sequence shown here is derived from an EMBL/GenBank/DDBJ whole genome shotgun (WGS) entry which is preliminary data.</text>
</comment>
<dbReference type="RefSeq" id="XP_068350315.1">
    <property type="nucleotide sequence ID" value="XM_068510966.1"/>
</dbReference>
<dbReference type="EMBL" id="MLAK01001132">
    <property type="protein sequence ID" value="OHS97178.1"/>
    <property type="molecule type" value="Genomic_DNA"/>
</dbReference>
<dbReference type="Proteomes" id="UP000179807">
    <property type="component" value="Unassembled WGS sequence"/>
</dbReference>
<dbReference type="PANTHER" id="PTHR47977">
    <property type="entry name" value="RAS-RELATED PROTEIN RAB"/>
    <property type="match status" value="1"/>
</dbReference>
<dbReference type="SMART" id="SM00176">
    <property type="entry name" value="RAN"/>
    <property type="match status" value="1"/>
</dbReference>